<dbReference type="Proteomes" id="UP001152523">
    <property type="component" value="Unassembled WGS sequence"/>
</dbReference>
<reference evidence="1" key="1">
    <citation type="submission" date="2022-07" db="EMBL/GenBank/DDBJ databases">
        <authorList>
            <person name="Macas J."/>
            <person name="Novak P."/>
            <person name="Neumann P."/>
        </authorList>
    </citation>
    <scope>NUCLEOTIDE SEQUENCE</scope>
</reference>
<dbReference type="EMBL" id="CAMAPF010000033">
    <property type="protein sequence ID" value="CAH9078843.1"/>
    <property type="molecule type" value="Genomic_DNA"/>
</dbReference>
<comment type="caution">
    <text evidence="1">The sequence shown here is derived from an EMBL/GenBank/DDBJ whole genome shotgun (WGS) entry which is preliminary data.</text>
</comment>
<feature type="non-terminal residue" evidence="1">
    <location>
        <position position="51"/>
    </location>
</feature>
<evidence type="ECO:0000313" key="1">
    <source>
        <dbReference type="EMBL" id="CAH9078843.1"/>
    </source>
</evidence>
<sequence>MAAKDKELQAAMKVARESSAKIAVLEKVGFKLVPALPASKDEAPEWLVDDS</sequence>
<keyword evidence="2" id="KW-1185">Reference proteome</keyword>
<proteinExistence type="predicted"/>
<organism evidence="1 2">
    <name type="scientific">Cuscuta epithymum</name>
    <dbReference type="NCBI Taxonomy" id="186058"/>
    <lineage>
        <taxon>Eukaryota</taxon>
        <taxon>Viridiplantae</taxon>
        <taxon>Streptophyta</taxon>
        <taxon>Embryophyta</taxon>
        <taxon>Tracheophyta</taxon>
        <taxon>Spermatophyta</taxon>
        <taxon>Magnoliopsida</taxon>
        <taxon>eudicotyledons</taxon>
        <taxon>Gunneridae</taxon>
        <taxon>Pentapetalae</taxon>
        <taxon>asterids</taxon>
        <taxon>lamiids</taxon>
        <taxon>Solanales</taxon>
        <taxon>Convolvulaceae</taxon>
        <taxon>Cuscuteae</taxon>
        <taxon>Cuscuta</taxon>
        <taxon>Cuscuta subgen. Cuscuta</taxon>
    </lineage>
</organism>
<gene>
    <name evidence="1" type="ORF">CEPIT_LOCUS6615</name>
</gene>
<accession>A0AAV0CJD8</accession>
<dbReference type="AlphaFoldDB" id="A0AAV0CJD8"/>
<protein>
    <submittedName>
        <fullName evidence="1">Uncharacterized protein</fullName>
    </submittedName>
</protein>
<name>A0AAV0CJD8_9ASTE</name>
<evidence type="ECO:0000313" key="2">
    <source>
        <dbReference type="Proteomes" id="UP001152523"/>
    </source>
</evidence>